<dbReference type="InterPro" id="IPR003594">
    <property type="entry name" value="HATPase_dom"/>
</dbReference>
<dbReference type="InterPro" id="IPR036097">
    <property type="entry name" value="HisK_dim/P_sf"/>
</dbReference>
<dbReference type="GO" id="GO:0005524">
    <property type="term" value="F:ATP binding"/>
    <property type="evidence" value="ECO:0007669"/>
    <property type="project" value="UniProtKB-KW"/>
</dbReference>
<dbReference type="SUPFAM" id="SSF55874">
    <property type="entry name" value="ATPase domain of HSP90 chaperone/DNA topoisomerase II/histidine kinase"/>
    <property type="match status" value="1"/>
</dbReference>
<evidence type="ECO:0000256" key="2">
    <source>
        <dbReference type="ARBA" id="ARBA00012438"/>
    </source>
</evidence>
<dbReference type="Gene3D" id="3.30.450.20">
    <property type="entry name" value="PAS domain"/>
    <property type="match status" value="1"/>
</dbReference>
<dbReference type="PANTHER" id="PTHR45453">
    <property type="entry name" value="PHOSPHATE REGULON SENSOR PROTEIN PHOR"/>
    <property type="match status" value="1"/>
</dbReference>
<dbReference type="InterPro" id="IPR003661">
    <property type="entry name" value="HisK_dim/P_dom"/>
</dbReference>
<keyword evidence="11" id="KW-0547">Nucleotide-binding</keyword>
<dbReference type="InterPro" id="IPR050351">
    <property type="entry name" value="BphY/WalK/GraS-like"/>
</dbReference>
<organism evidence="11 12">
    <name type="scientific">Mariniradius sediminis</name>
    <dbReference type="NCBI Taxonomy" id="2909237"/>
    <lineage>
        <taxon>Bacteria</taxon>
        <taxon>Pseudomonadati</taxon>
        <taxon>Bacteroidota</taxon>
        <taxon>Cytophagia</taxon>
        <taxon>Cytophagales</taxon>
        <taxon>Cyclobacteriaceae</taxon>
        <taxon>Mariniradius</taxon>
    </lineage>
</organism>
<accession>A0ABS9BU23</accession>
<evidence type="ECO:0000256" key="3">
    <source>
        <dbReference type="ARBA" id="ARBA00022553"/>
    </source>
</evidence>
<keyword evidence="12" id="KW-1185">Reference proteome</keyword>
<dbReference type="NCBIfam" id="TIGR00229">
    <property type="entry name" value="sensory_box"/>
    <property type="match status" value="1"/>
</dbReference>
<comment type="caution">
    <text evidence="11">The sequence shown here is derived from an EMBL/GenBank/DDBJ whole genome shotgun (WGS) entry which is preliminary data.</text>
</comment>
<dbReference type="PANTHER" id="PTHR45453:SF1">
    <property type="entry name" value="PHOSPHATE REGULON SENSOR PROTEIN PHOR"/>
    <property type="match status" value="1"/>
</dbReference>
<dbReference type="InterPro" id="IPR005467">
    <property type="entry name" value="His_kinase_dom"/>
</dbReference>
<dbReference type="Pfam" id="PF08448">
    <property type="entry name" value="PAS_4"/>
    <property type="match status" value="1"/>
</dbReference>
<dbReference type="RefSeq" id="WP_234861531.1">
    <property type="nucleotide sequence ID" value="NZ_JAKEVZ010000007.1"/>
</dbReference>
<dbReference type="SUPFAM" id="SSF47384">
    <property type="entry name" value="Homodimeric domain of signal transducing histidine kinase"/>
    <property type="match status" value="1"/>
</dbReference>
<reference evidence="11 12" key="1">
    <citation type="submission" date="2022-01" db="EMBL/GenBank/DDBJ databases">
        <title>Mariniradius saccharolyticus sp. nov., isolated from sediment of a river.</title>
        <authorList>
            <person name="Liu H."/>
        </authorList>
    </citation>
    <scope>NUCLEOTIDE SEQUENCE [LARGE SCALE GENOMIC DNA]</scope>
    <source>
        <strain evidence="11 12">RY-2</strain>
    </source>
</reference>
<dbReference type="InterPro" id="IPR036890">
    <property type="entry name" value="HATPase_C_sf"/>
</dbReference>
<feature type="transmembrane region" description="Helical" evidence="8">
    <location>
        <begin position="63"/>
        <end position="84"/>
    </location>
</feature>
<keyword evidence="6" id="KW-0902">Two-component regulatory system</keyword>
<keyword evidence="3" id="KW-0597">Phosphoprotein</keyword>
<dbReference type="CDD" id="cd00075">
    <property type="entry name" value="HATPase"/>
    <property type="match status" value="1"/>
</dbReference>
<dbReference type="Gene3D" id="3.30.565.10">
    <property type="entry name" value="Histidine kinase-like ATPase, C-terminal domain"/>
    <property type="match status" value="1"/>
</dbReference>
<dbReference type="SMART" id="SM00387">
    <property type="entry name" value="HATPase_c"/>
    <property type="match status" value="1"/>
</dbReference>
<dbReference type="Pfam" id="PF16927">
    <property type="entry name" value="HisKA_7TM"/>
    <property type="match status" value="1"/>
</dbReference>
<evidence type="ECO:0000256" key="1">
    <source>
        <dbReference type="ARBA" id="ARBA00000085"/>
    </source>
</evidence>
<feature type="transmembrane region" description="Helical" evidence="8">
    <location>
        <begin position="178"/>
        <end position="197"/>
    </location>
</feature>
<feature type="domain" description="PAS" evidence="10">
    <location>
        <begin position="237"/>
        <end position="277"/>
    </location>
</feature>
<dbReference type="InterPro" id="IPR000014">
    <property type="entry name" value="PAS"/>
</dbReference>
<dbReference type="EC" id="2.7.13.3" evidence="2"/>
<dbReference type="InterPro" id="IPR031621">
    <property type="entry name" value="HisKA_7TM"/>
</dbReference>
<feature type="transmembrane region" description="Helical" evidence="8">
    <location>
        <begin position="96"/>
        <end position="114"/>
    </location>
</feature>
<keyword evidence="8" id="KW-0812">Transmembrane</keyword>
<feature type="domain" description="Histidine kinase" evidence="9">
    <location>
        <begin position="367"/>
        <end position="581"/>
    </location>
</feature>
<evidence type="ECO:0000313" key="11">
    <source>
        <dbReference type="EMBL" id="MCF1751558.1"/>
    </source>
</evidence>
<evidence type="ECO:0000256" key="5">
    <source>
        <dbReference type="ARBA" id="ARBA00022777"/>
    </source>
</evidence>
<feature type="transmembrane region" description="Helical" evidence="8">
    <location>
        <begin position="6"/>
        <end position="25"/>
    </location>
</feature>
<feature type="transmembrane region" description="Helical" evidence="8">
    <location>
        <begin position="209"/>
        <end position="227"/>
    </location>
</feature>
<evidence type="ECO:0000259" key="9">
    <source>
        <dbReference type="PROSITE" id="PS50109"/>
    </source>
</evidence>
<dbReference type="PROSITE" id="PS50109">
    <property type="entry name" value="HIS_KIN"/>
    <property type="match status" value="1"/>
</dbReference>
<dbReference type="InterPro" id="IPR035965">
    <property type="entry name" value="PAS-like_dom_sf"/>
</dbReference>
<name>A0ABS9BU23_9BACT</name>
<dbReference type="CDD" id="cd00130">
    <property type="entry name" value="PAS"/>
    <property type="match status" value="1"/>
</dbReference>
<protein>
    <recommendedName>
        <fullName evidence="2">histidine kinase</fullName>
        <ecNumber evidence="2">2.7.13.3</ecNumber>
    </recommendedName>
</protein>
<dbReference type="PRINTS" id="PR00344">
    <property type="entry name" value="BCTRLSENSOR"/>
</dbReference>
<evidence type="ECO:0000259" key="10">
    <source>
        <dbReference type="PROSITE" id="PS50112"/>
    </source>
</evidence>
<comment type="catalytic activity">
    <reaction evidence="1">
        <text>ATP + protein L-histidine = ADP + protein N-phospho-L-histidine.</text>
        <dbReference type="EC" id="2.7.13.3"/>
    </reaction>
</comment>
<keyword evidence="5" id="KW-0418">Kinase</keyword>
<proteinExistence type="predicted"/>
<gene>
    <name evidence="11" type="ORF">L0U89_10795</name>
</gene>
<dbReference type="SUPFAM" id="SSF55785">
    <property type="entry name" value="PYP-like sensor domain (PAS domain)"/>
    <property type="match status" value="1"/>
</dbReference>
<sequence>MDFNIFSVTLLISGMIVAGISSVIIYRLGDSVRWFAITMLLVAIWALAYGFELSSSTLEAMLRWVRIEYVGIAFAPGTWLWFCLKYTGLHNWTSRKFFPLVFGIPILTFLLVVSNPWHHLHYKEVDIYLDGPFPLLAITVGPWYYVHVGFFYISLFTGSLLLVYRFRFAEAFFKNQTYLLLLAGFVPWVFNLVYLFGYRPFEHIDLTPYAFLFMYIFVGIGLLRFELFNIRPIARDKVFEVITKGILVFDPSLRIIDFNPSIKKWIGKKPSEIIGKSIAGVIPGSESLEAFLSKKEQAKTEASLKIGEIARDYSVEFIPMLGSKSNVTGMLVLFEDITQEKSIQNQILRQSQEFKNMNSLKDKLFSIISHDLKGPIFGIRELIKLSQNGDVSRDDFFDILPEINKSMDSVSILLENLLAWTSSQMKGEFIQKKFFDLEKLVDQEFDLFENMAKEKGITLRVQRYGNLEVFADKNMIDLSLRNLISNAIKFSGKGDLVTIILKDMGSEVQVKVKDTGLGINAENLEKLRRRESFTTPGKNKEGGTGLGMLLVHEYVKKNGGELQIQSQESLGSEFTFNIPKG</sequence>
<dbReference type="SMART" id="SM00091">
    <property type="entry name" value="PAS"/>
    <property type="match status" value="1"/>
</dbReference>
<dbReference type="Proteomes" id="UP001201449">
    <property type="component" value="Unassembled WGS sequence"/>
</dbReference>
<evidence type="ECO:0000256" key="7">
    <source>
        <dbReference type="ARBA" id="ARBA00023136"/>
    </source>
</evidence>
<dbReference type="Gene3D" id="1.10.287.130">
    <property type="match status" value="1"/>
</dbReference>
<dbReference type="EMBL" id="JAKEVZ010000007">
    <property type="protein sequence ID" value="MCF1751558.1"/>
    <property type="molecule type" value="Genomic_DNA"/>
</dbReference>
<keyword evidence="4" id="KW-0808">Transferase</keyword>
<dbReference type="PROSITE" id="PS50112">
    <property type="entry name" value="PAS"/>
    <property type="match status" value="1"/>
</dbReference>
<evidence type="ECO:0000256" key="4">
    <source>
        <dbReference type="ARBA" id="ARBA00022679"/>
    </source>
</evidence>
<keyword evidence="11" id="KW-0067">ATP-binding</keyword>
<keyword evidence="8" id="KW-1133">Transmembrane helix</keyword>
<dbReference type="InterPro" id="IPR004358">
    <property type="entry name" value="Sig_transdc_His_kin-like_C"/>
</dbReference>
<dbReference type="Pfam" id="PF02518">
    <property type="entry name" value="HATPase_c"/>
    <property type="match status" value="1"/>
</dbReference>
<evidence type="ECO:0000313" key="12">
    <source>
        <dbReference type="Proteomes" id="UP001201449"/>
    </source>
</evidence>
<dbReference type="CDD" id="cd00082">
    <property type="entry name" value="HisKA"/>
    <property type="match status" value="1"/>
</dbReference>
<dbReference type="InterPro" id="IPR013656">
    <property type="entry name" value="PAS_4"/>
</dbReference>
<feature type="transmembrane region" description="Helical" evidence="8">
    <location>
        <begin position="143"/>
        <end position="166"/>
    </location>
</feature>
<evidence type="ECO:0000256" key="6">
    <source>
        <dbReference type="ARBA" id="ARBA00023012"/>
    </source>
</evidence>
<keyword evidence="7 8" id="KW-0472">Membrane</keyword>
<feature type="transmembrane region" description="Helical" evidence="8">
    <location>
        <begin position="32"/>
        <end position="51"/>
    </location>
</feature>
<evidence type="ECO:0000256" key="8">
    <source>
        <dbReference type="SAM" id="Phobius"/>
    </source>
</evidence>